<dbReference type="Pfam" id="PF14291">
    <property type="entry name" value="DUF4371"/>
    <property type="match status" value="1"/>
</dbReference>
<feature type="region of interest" description="Disordered" evidence="1">
    <location>
        <begin position="1"/>
        <end position="66"/>
    </location>
</feature>
<keyword evidence="5" id="KW-1185">Reference proteome</keyword>
<evidence type="ECO:0000313" key="5">
    <source>
        <dbReference type="Proteomes" id="UP001652700"/>
    </source>
</evidence>
<feature type="domain" description="DUF4371" evidence="3">
    <location>
        <begin position="200"/>
        <end position="419"/>
    </location>
</feature>
<feature type="compositionally biased region" description="Basic and acidic residues" evidence="1">
    <location>
        <begin position="19"/>
        <end position="31"/>
    </location>
</feature>
<name>A0ABM5KCX9_DIAVI</name>
<dbReference type="SUPFAM" id="SSF53098">
    <property type="entry name" value="Ribonuclease H-like"/>
    <property type="match status" value="2"/>
</dbReference>
<dbReference type="PANTHER" id="PTHR45749:SF21">
    <property type="entry name" value="DUF4371 DOMAIN-CONTAINING PROTEIN"/>
    <property type="match status" value="1"/>
</dbReference>
<feature type="region of interest" description="Disordered" evidence="1">
    <location>
        <begin position="904"/>
        <end position="986"/>
    </location>
</feature>
<evidence type="ECO:0008006" key="6">
    <source>
        <dbReference type="Google" id="ProtNLM"/>
    </source>
</evidence>
<feature type="domain" description="HAT C-terminal dimerisation" evidence="2">
    <location>
        <begin position="818"/>
        <end position="871"/>
    </location>
</feature>
<evidence type="ECO:0000259" key="2">
    <source>
        <dbReference type="Pfam" id="PF05699"/>
    </source>
</evidence>
<sequence length="1008" mass="115334">MRDSTKNLKVMEGVESDINTEKQEQEQKSEENLPVSETKFETELKLSEDSDDDIETSDESDSEANVKKALKDEEALLKLGQPKETESGNFFDRPDPNKLQLFFEFHPKVPVAQKDVPFNVEKAFTRNNKTKRKWLSYSEERKALFCTICLAYSVESNKDQSSAFARGMSDWKHVYQRINEHESSISYGKNCETYFMYIKNQTIEKILFGNVVEMRNKKVASNRHVLDVIIDVIKLIGKRGLSYRGTANEAAYNLENENLDHGNFLEIILLLSKFDVILKKHLDAIVKKSKSYHNRKIKRRAGNFYTFLSKTTVNSIIVIITEIILKKISSEIQTATMFSIEIDSTQDISVTDQCSVVTRYVYNGTIHERLLAVVPCHNSTGKGFHTMIHDILVKNGLDEKNCIADSTDGAANMQGRYSGFSSFMVQENSNHVHVWCYAHILNLVLTDIFKSHIKAASFFSLLNCIAAFFKESHQRMGYWLDIGNNARSQKLQLIGETRWWSKEAALSKIFGNLNEPNKALYVDLIDILNTIENSQKIKPDARATAANYKAQLLKYENILIGHIFLKLFSITGPLSRYIQTTGLDLLKCNFMVNDSILSLKKMQRNFPDIEASADKFVGWAKLSFERRDFEFFIEEQLHEFRSKKKKKFFDEKTSDEIPVSPKENFRIVFFNVIADTAVESISRIFANNAELCRDLNILDPNNFEEIAKGELPENSLKILSEKLIQFDSSATPAKLKEELASFASNWKHIKLTIEDSYEINYARLDVGLDDSSYAQSDVDEDDCITKQSTKSRVCIESNKCQNCVICCYGSILKYNLFKGAYSTLVLAYQYILSLPISQVACERSFSTLKFIKNRLRNSLSDNRLESFMLMNIENDILSDINNDEIINRLGQTTKVMKDALISNSEDEPFQSSGSEFLPSNDSGTSENNLYEEKESADKEAGNNKHGQKKTKDPKSWKRNVQKIKRARGEVYKSTTTRKVVPERKQGDDCKCSKKCIEKLSETEKQEIM</sequence>
<dbReference type="InterPro" id="IPR025398">
    <property type="entry name" value="DUF4371"/>
</dbReference>
<organism evidence="4 5">
    <name type="scientific">Diabrotica virgifera virgifera</name>
    <name type="common">western corn rootworm</name>
    <dbReference type="NCBI Taxonomy" id="50390"/>
    <lineage>
        <taxon>Eukaryota</taxon>
        <taxon>Metazoa</taxon>
        <taxon>Ecdysozoa</taxon>
        <taxon>Arthropoda</taxon>
        <taxon>Hexapoda</taxon>
        <taxon>Insecta</taxon>
        <taxon>Pterygota</taxon>
        <taxon>Neoptera</taxon>
        <taxon>Endopterygota</taxon>
        <taxon>Coleoptera</taxon>
        <taxon>Polyphaga</taxon>
        <taxon>Cucujiformia</taxon>
        <taxon>Chrysomeloidea</taxon>
        <taxon>Chrysomelidae</taxon>
        <taxon>Galerucinae</taxon>
        <taxon>Diabroticina</taxon>
        <taxon>Diabroticites</taxon>
        <taxon>Diabrotica</taxon>
    </lineage>
</organism>
<protein>
    <recommendedName>
        <fullName evidence="6">Zinc finger MYM-type protein 1-like</fullName>
    </recommendedName>
</protein>
<evidence type="ECO:0000259" key="3">
    <source>
        <dbReference type="Pfam" id="PF14291"/>
    </source>
</evidence>
<dbReference type="EnsemblMetazoa" id="XM_050652091.1">
    <property type="protein sequence ID" value="XP_050508048.1"/>
    <property type="gene ID" value="LOC126885511"/>
</dbReference>
<dbReference type="Pfam" id="PF05699">
    <property type="entry name" value="Dimer_Tnp_hAT"/>
    <property type="match status" value="1"/>
</dbReference>
<dbReference type="InterPro" id="IPR012337">
    <property type="entry name" value="RNaseH-like_sf"/>
</dbReference>
<dbReference type="Proteomes" id="UP001652700">
    <property type="component" value="Unplaced"/>
</dbReference>
<dbReference type="InterPro" id="IPR008906">
    <property type="entry name" value="HATC_C_dom"/>
</dbReference>
<feature type="compositionally biased region" description="Basic and acidic residues" evidence="1">
    <location>
        <begin position="930"/>
        <end position="942"/>
    </location>
</feature>
<feature type="compositionally biased region" description="Polar residues" evidence="1">
    <location>
        <begin position="909"/>
        <end position="928"/>
    </location>
</feature>
<feature type="compositionally biased region" description="Acidic residues" evidence="1">
    <location>
        <begin position="49"/>
        <end position="62"/>
    </location>
</feature>
<dbReference type="GeneID" id="126885511"/>
<dbReference type="PANTHER" id="PTHR45749">
    <property type="match status" value="1"/>
</dbReference>
<feature type="compositionally biased region" description="Basic residues" evidence="1">
    <location>
        <begin position="956"/>
        <end position="965"/>
    </location>
</feature>
<feature type="compositionally biased region" description="Basic and acidic residues" evidence="1">
    <location>
        <begin position="38"/>
        <end position="48"/>
    </location>
</feature>
<accession>A0ABM5KCX9</accession>
<reference evidence="4" key="1">
    <citation type="submission" date="2025-05" db="UniProtKB">
        <authorList>
            <consortium name="EnsemblMetazoa"/>
        </authorList>
    </citation>
    <scope>IDENTIFICATION</scope>
</reference>
<proteinExistence type="predicted"/>
<dbReference type="RefSeq" id="XP_050508048.1">
    <property type="nucleotide sequence ID" value="XM_050652091.1"/>
</dbReference>
<evidence type="ECO:0000256" key="1">
    <source>
        <dbReference type="SAM" id="MobiDB-lite"/>
    </source>
</evidence>
<evidence type="ECO:0000313" key="4">
    <source>
        <dbReference type="EnsemblMetazoa" id="XP_050508048.1"/>
    </source>
</evidence>